<evidence type="ECO:0000313" key="1">
    <source>
        <dbReference type="EMBL" id="PIT69857.1"/>
    </source>
</evidence>
<dbReference type="RefSeq" id="WP_100128488.1">
    <property type="nucleotide sequence ID" value="NZ_CADDYI010000003.1"/>
</dbReference>
<name>A0A2M6UUR3_9HYPH</name>
<accession>A0A2M6UUR3</accession>
<dbReference type="EMBL" id="NJGE01000003">
    <property type="protein sequence ID" value="PIT69857.1"/>
    <property type="molecule type" value="Genomic_DNA"/>
</dbReference>
<comment type="caution">
    <text evidence="1">The sequence shown here is derived from an EMBL/GenBank/DDBJ whole genome shotgun (WGS) entry which is preliminary data.</text>
</comment>
<dbReference type="InterPro" id="IPR025048">
    <property type="entry name" value="DUF3987"/>
</dbReference>
<sequence>MNGEKIFKKRVKRGHFSANLQAHLLKMNKTIPTLALIFELAEGGSFEINRDALERSLYWEKYLLSHVKRLQVVGK</sequence>
<evidence type="ECO:0000313" key="2">
    <source>
        <dbReference type="Proteomes" id="UP000229839"/>
    </source>
</evidence>
<gene>
    <name evidence="1" type="ORF">CER18_02280</name>
</gene>
<dbReference type="Pfam" id="PF13148">
    <property type="entry name" value="DUF3987"/>
    <property type="match status" value="1"/>
</dbReference>
<dbReference type="STRING" id="85701.BM1374166_00961"/>
<reference evidence="1 2" key="1">
    <citation type="submission" date="2017-06" db="EMBL/GenBank/DDBJ databases">
        <title>Draft genome of Bartonella tribocorum strain L103, isolated from a rodent in Laos.</title>
        <authorList>
            <person name="Hadjadj L."/>
            <person name="Jiyipong T."/>
            <person name="Morand S."/>
            <person name="Diene S.M."/>
            <person name="Rolain J.-M."/>
        </authorList>
    </citation>
    <scope>NUCLEOTIDE SEQUENCE [LARGE SCALE GENOMIC DNA]</scope>
    <source>
        <strain evidence="1 2">L103</strain>
    </source>
</reference>
<dbReference type="Proteomes" id="UP000229839">
    <property type="component" value="Unassembled WGS sequence"/>
</dbReference>
<protein>
    <submittedName>
        <fullName evidence="1">Uncharacterized protein</fullName>
    </submittedName>
</protein>
<dbReference type="OrthoDB" id="7923240at2"/>
<dbReference type="AlphaFoldDB" id="A0A2M6UUR3"/>
<proteinExistence type="predicted"/>
<organism evidence="1 2">
    <name type="scientific">Bartonella tribocorum</name>
    <dbReference type="NCBI Taxonomy" id="85701"/>
    <lineage>
        <taxon>Bacteria</taxon>
        <taxon>Pseudomonadati</taxon>
        <taxon>Pseudomonadota</taxon>
        <taxon>Alphaproteobacteria</taxon>
        <taxon>Hyphomicrobiales</taxon>
        <taxon>Bartonellaceae</taxon>
        <taxon>Bartonella</taxon>
    </lineage>
</organism>